<dbReference type="GeneID" id="30213095"/>
<protein>
    <submittedName>
        <fullName evidence="2">Uncharacterized protein</fullName>
    </submittedName>
</protein>
<organism evidence="2">
    <name type="scientific">Kwoniella bestiolae CBS 10118</name>
    <dbReference type="NCBI Taxonomy" id="1296100"/>
    <lineage>
        <taxon>Eukaryota</taxon>
        <taxon>Fungi</taxon>
        <taxon>Dikarya</taxon>
        <taxon>Basidiomycota</taxon>
        <taxon>Agaricomycotina</taxon>
        <taxon>Tremellomycetes</taxon>
        <taxon>Tremellales</taxon>
        <taxon>Cryptococcaceae</taxon>
        <taxon>Kwoniella</taxon>
    </lineage>
</organism>
<accession>A0A1B9FT19</accession>
<dbReference type="RefSeq" id="XP_019042987.1">
    <property type="nucleotide sequence ID" value="XM_019195274.1"/>
</dbReference>
<feature type="compositionally biased region" description="Basic and acidic residues" evidence="1">
    <location>
        <begin position="62"/>
        <end position="72"/>
    </location>
</feature>
<gene>
    <name evidence="2" type="ORF">I302_08696</name>
    <name evidence="3" type="ORF">I302_105415</name>
</gene>
<evidence type="ECO:0000256" key="1">
    <source>
        <dbReference type="SAM" id="MobiDB-lite"/>
    </source>
</evidence>
<sequence>MSSQTQTPTSFAEISSTQQYEVSHGTHASCASTHTNGEAGQNTSGYSHRSTDNGLEVSASHGHTEFGGDDRQIAIPYKQN</sequence>
<keyword evidence="4" id="KW-1185">Reference proteome</keyword>
<evidence type="ECO:0000313" key="4">
    <source>
        <dbReference type="Proteomes" id="UP000092730"/>
    </source>
</evidence>
<evidence type="ECO:0000313" key="3">
    <source>
        <dbReference type="EMBL" id="WVW83396.1"/>
    </source>
</evidence>
<evidence type="ECO:0000313" key="2">
    <source>
        <dbReference type="EMBL" id="OCF21917.1"/>
    </source>
</evidence>
<dbReference type="EMBL" id="KI894026">
    <property type="protein sequence ID" value="OCF21917.1"/>
    <property type="molecule type" value="Genomic_DNA"/>
</dbReference>
<dbReference type="AlphaFoldDB" id="A0A1B9FT19"/>
<reference evidence="2" key="1">
    <citation type="submission" date="2013-07" db="EMBL/GenBank/DDBJ databases">
        <title>The Genome Sequence of Cryptococcus bestiolae CBS10118.</title>
        <authorList>
            <consortium name="The Broad Institute Genome Sequencing Platform"/>
            <person name="Cuomo C."/>
            <person name="Litvintseva A."/>
            <person name="Chen Y."/>
            <person name="Heitman J."/>
            <person name="Sun S."/>
            <person name="Springer D."/>
            <person name="Dromer F."/>
            <person name="Young S.K."/>
            <person name="Zeng Q."/>
            <person name="Gargeya S."/>
            <person name="Fitzgerald M."/>
            <person name="Abouelleil A."/>
            <person name="Alvarado L."/>
            <person name="Berlin A.M."/>
            <person name="Chapman S.B."/>
            <person name="Dewar J."/>
            <person name="Goldberg J."/>
            <person name="Griggs A."/>
            <person name="Gujja S."/>
            <person name="Hansen M."/>
            <person name="Howarth C."/>
            <person name="Imamovic A."/>
            <person name="Larimer J."/>
            <person name="McCowan C."/>
            <person name="Murphy C."/>
            <person name="Pearson M."/>
            <person name="Priest M."/>
            <person name="Roberts A."/>
            <person name="Saif S."/>
            <person name="Shea T."/>
            <person name="Sykes S."/>
            <person name="Wortman J."/>
            <person name="Nusbaum C."/>
            <person name="Birren B."/>
        </authorList>
    </citation>
    <scope>NUCLEOTIDE SEQUENCE [LARGE SCALE GENOMIC DNA]</scope>
    <source>
        <strain evidence="2">CBS 10118</strain>
    </source>
</reference>
<dbReference type="Proteomes" id="UP000092730">
    <property type="component" value="Chromosome 3"/>
</dbReference>
<reference evidence="3" key="4">
    <citation type="submission" date="2024-02" db="EMBL/GenBank/DDBJ databases">
        <title>Comparative genomics of Cryptococcus and Kwoniella reveals pathogenesis evolution and contrasting modes of karyotype evolution via chromosome fusion or intercentromeric recombination.</title>
        <authorList>
            <person name="Coelho M.A."/>
            <person name="David-Palma M."/>
            <person name="Shea T."/>
            <person name="Bowers K."/>
            <person name="McGinley-Smith S."/>
            <person name="Mohammad A.W."/>
            <person name="Gnirke A."/>
            <person name="Yurkov A.M."/>
            <person name="Nowrousian M."/>
            <person name="Sun S."/>
            <person name="Cuomo C.A."/>
            <person name="Heitman J."/>
        </authorList>
    </citation>
    <scope>NUCLEOTIDE SEQUENCE</scope>
    <source>
        <strain evidence="3">CBS 10118</strain>
    </source>
</reference>
<feature type="compositionally biased region" description="Polar residues" evidence="1">
    <location>
        <begin position="1"/>
        <end position="21"/>
    </location>
</feature>
<name>A0A1B9FT19_9TREE</name>
<feature type="compositionally biased region" description="Polar residues" evidence="1">
    <location>
        <begin position="29"/>
        <end position="48"/>
    </location>
</feature>
<dbReference type="VEuPathDB" id="FungiDB:I302_08696"/>
<feature type="region of interest" description="Disordered" evidence="1">
    <location>
        <begin position="1"/>
        <end position="80"/>
    </location>
</feature>
<proteinExistence type="predicted"/>
<reference evidence="2" key="3">
    <citation type="submission" date="2014-01" db="EMBL/GenBank/DDBJ databases">
        <title>Evolution of pathogenesis and genome organization in the Tremellales.</title>
        <authorList>
            <person name="Cuomo C."/>
            <person name="Litvintseva A."/>
            <person name="Heitman J."/>
            <person name="Chen Y."/>
            <person name="Sun S."/>
            <person name="Springer D."/>
            <person name="Dromer F."/>
            <person name="Young S."/>
            <person name="Zeng Q."/>
            <person name="Chapman S."/>
            <person name="Gujja S."/>
            <person name="Saif S."/>
            <person name="Birren B."/>
        </authorList>
    </citation>
    <scope>NUCLEOTIDE SEQUENCE</scope>
    <source>
        <strain evidence="2">CBS 10118</strain>
    </source>
</reference>
<reference evidence="3" key="2">
    <citation type="submission" date="2013-07" db="EMBL/GenBank/DDBJ databases">
        <authorList>
            <consortium name="The Broad Institute Genome Sequencing Platform"/>
            <person name="Cuomo C."/>
            <person name="Litvintseva A."/>
            <person name="Chen Y."/>
            <person name="Heitman J."/>
            <person name="Sun S."/>
            <person name="Springer D."/>
            <person name="Dromer F."/>
            <person name="Young S.K."/>
            <person name="Zeng Q."/>
            <person name="Gargeya S."/>
            <person name="Fitzgerald M."/>
            <person name="Abouelleil A."/>
            <person name="Alvarado L."/>
            <person name="Berlin A.M."/>
            <person name="Chapman S.B."/>
            <person name="Dewar J."/>
            <person name="Goldberg J."/>
            <person name="Griggs A."/>
            <person name="Gujja S."/>
            <person name="Hansen M."/>
            <person name="Howarth C."/>
            <person name="Imamovic A."/>
            <person name="Larimer J."/>
            <person name="McCowan C."/>
            <person name="Murphy C."/>
            <person name="Pearson M."/>
            <person name="Priest M."/>
            <person name="Roberts A."/>
            <person name="Saif S."/>
            <person name="Shea T."/>
            <person name="Sykes S."/>
            <person name="Wortman J."/>
            <person name="Nusbaum C."/>
            <person name="Birren B."/>
        </authorList>
    </citation>
    <scope>NUCLEOTIDE SEQUENCE</scope>
    <source>
        <strain evidence="3">CBS 10118</strain>
    </source>
</reference>
<dbReference type="KEGG" id="kbi:30213095"/>
<dbReference type="EMBL" id="CP144543">
    <property type="protein sequence ID" value="WVW83396.1"/>
    <property type="molecule type" value="Genomic_DNA"/>
</dbReference>